<dbReference type="HOGENOM" id="CLU_047859_0_0_1"/>
<dbReference type="Gene3D" id="1.25.40.10">
    <property type="entry name" value="Tetratricopeptide repeat domain"/>
    <property type="match status" value="1"/>
</dbReference>
<dbReference type="SUPFAM" id="SSF81901">
    <property type="entry name" value="HCP-like"/>
    <property type="match status" value="1"/>
</dbReference>
<sequence>MLGFRSCILVSSRRLISSLANKRPPLHEIFPQKKMVSRILFELDSRLAYNKLYPMYEKLYEGLDTGNDVDIPNSIKGKDLMIMKKVLEKVRHKTKAINKNLLALENVLLDRAAEIGDNDAISLLCFDVLKDPDSNTEDDVSHAKKLIKNLYQMNHPLTVKLTADIALKNHDDATAEVYYMKFLDLQNDTFLAGEVYGQLGQIHFRKPNLIEAEKCFLKSIKLCPIDYSVRSYFLLGQMYVNNDIFKARYLIESSATQGFKESFRTLGLLEMNYFKNYPKAQEWFKLGMELYDTECFVGYFDCTMKNNELLLAKRCYESMEKLAENNQDVNRLFEDFSSHRASDIQKIKEYSPNASINTWQSLTPGDTTVKVSKSNTWNL</sequence>
<reference evidence="2 3" key="1">
    <citation type="journal article" date="2004" name="Nature">
        <title>Genome evolution in yeasts.</title>
        <authorList>
            <consortium name="Genolevures"/>
            <person name="Dujon B."/>
            <person name="Sherman D."/>
            <person name="Fischer G."/>
            <person name="Durrens P."/>
            <person name="Casaregola S."/>
            <person name="Lafontaine I."/>
            <person name="de Montigny J."/>
            <person name="Marck C."/>
            <person name="Neuveglise C."/>
            <person name="Talla E."/>
            <person name="Goffard N."/>
            <person name="Frangeul L."/>
            <person name="Aigle M."/>
            <person name="Anthouard V."/>
            <person name="Babour A."/>
            <person name="Barbe V."/>
            <person name="Barnay S."/>
            <person name="Blanchin S."/>
            <person name="Beckerich J.M."/>
            <person name="Beyne E."/>
            <person name="Bleykasten C."/>
            <person name="Boisrame A."/>
            <person name="Boyer J."/>
            <person name="Cattolico L."/>
            <person name="Confanioleri F."/>
            <person name="de Daruvar A."/>
            <person name="Despons L."/>
            <person name="Fabre E."/>
            <person name="Fairhead C."/>
            <person name="Ferry-Dumazet H."/>
            <person name="Groppi A."/>
            <person name="Hantraye F."/>
            <person name="Hennequin C."/>
            <person name="Jauniaux N."/>
            <person name="Joyet P."/>
            <person name="Kachouri R."/>
            <person name="Kerrest A."/>
            <person name="Koszul R."/>
            <person name="Lemaire M."/>
            <person name="Lesur I."/>
            <person name="Ma L."/>
            <person name="Muller H."/>
            <person name="Nicaud J.M."/>
            <person name="Nikolski M."/>
            <person name="Oztas S."/>
            <person name="Ozier-Kalogeropoulos O."/>
            <person name="Pellenz S."/>
            <person name="Potier S."/>
            <person name="Richard G.F."/>
            <person name="Straub M.L."/>
            <person name="Suleau A."/>
            <person name="Swennene D."/>
            <person name="Tekaia F."/>
            <person name="Wesolowski-Louvel M."/>
            <person name="Westhof E."/>
            <person name="Wirth B."/>
            <person name="Zeniou-Meyer M."/>
            <person name="Zivanovic I."/>
            <person name="Bolotin-Fukuhara M."/>
            <person name="Thierry A."/>
            <person name="Bouchier C."/>
            <person name="Caudron B."/>
            <person name="Scarpelli C."/>
            <person name="Gaillardin C."/>
            <person name="Weissenbach J."/>
            <person name="Wincker P."/>
            <person name="Souciet J.L."/>
        </authorList>
    </citation>
    <scope>NUCLEOTIDE SEQUENCE [LARGE SCALE GENOMIC DNA]</scope>
    <source>
        <strain evidence="3">ATCC 8585 / CBS 2359 / DSM 70799 / NBRC 1267 / NRRL Y-1140 / WM37</strain>
    </source>
</reference>
<dbReference type="EMBL" id="CR382125">
    <property type="protein sequence ID" value="CAG99701.1"/>
    <property type="molecule type" value="Genomic_DNA"/>
</dbReference>
<dbReference type="Proteomes" id="UP000000598">
    <property type="component" value="Chromosome E"/>
</dbReference>
<dbReference type="PaxDb" id="284590-Q6CN75"/>
<protein>
    <submittedName>
        <fullName evidence="2">KLLA0E14741p</fullName>
    </submittedName>
</protein>
<dbReference type="InterPro" id="IPR019734">
    <property type="entry name" value="TPR_rpt"/>
</dbReference>
<keyword evidence="3" id="KW-1185">Reference proteome</keyword>
<dbReference type="STRING" id="284590.Q6CN75"/>
<dbReference type="InParanoid" id="Q6CN75"/>
<dbReference type="FunCoup" id="Q6CN75">
    <property type="interactions" value="16"/>
</dbReference>
<evidence type="ECO:0000313" key="3">
    <source>
        <dbReference type="Proteomes" id="UP000000598"/>
    </source>
</evidence>
<dbReference type="PROSITE" id="PS50005">
    <property type="entry name" value="TPR"/>
    <property type="match status" value="1"/>
</dbReference>
<evidence type="ECO:0000313" key="2">
    <source>
        <dbReference type="EMBL" id="CAG99701.1"/>
    </source>
</evidence>
<accession>Q6CN75</accession>
<feature type="repeat" description="TPR" evidence="1">
    <location>
        <begin position="193"/>
        <end position="226"/>
    </location>
</feature>
<dbReference type="InterPro" id="IPR011990">
    <property type="entry name" value="TPR-like_helical_dom_sf"/>
</dbReference>
<dbReference type="OMA" id="WFKLGME"/>
<keyword evidence="1" id="KW-0802">TPR repeat</keyword>
<proteinExistence type="predicted"/>
<gene>
    <name evidence="2" type="ORF">KLLA0_E14741g</name>
</gene>
<name>Q6CN75_KLULA</name>
<organism evidence="2 3">
    <name type="scientific">Kluyveromyces lactis (strain ATCC 8585 / CBS 2359 / DSM 70799 / NBRC 1267 / NRRL Y-1140 / WM37)</name>
    <name type="common">Yeast</name>
    <name type="synonym">Candida sphaerica</name>
    <dbReference type="NCBI Taxonomy" id="284590"/>
    <lineage>
        <taxon>Eukaryota</taxon>
        <taxon>Fungi</taxon>
        <taxon>Dikarya</taxon>
        <taxon>Ascomycota</taxon>
        <taxon>Saccharomycotina</taxon>
        <taxon>Saccharomycetes</taxon>
        <taxon>Saccharomycetales</taxon>
        <taxon>Saccharomycetaceae</taxon>
        <taxon>Kluyveromyces</taxon>
    </lineage>
</organism>
<dbReference type="AlphaFoldDB" id="Q6CN75"/>
<evidence type="ECO:0000256" key="1">
    <source>
        <dbReference type="PROSITE-ProRule" id="PRU00339"/>
    </source>
</evidence>
<dbReference type="eggNOG" id="ENOG502QU4R">
    <property type="taxonomic scope" value="Eukaryota"/>
</dbReference>
<dbReference type="KEGG" id="kla:KLLA0_E14741g"/>